<organism evidence="1 2">
    <name type="scientific">Gossypium arboreum</name>
    <name type="common">Tree cotton</name>
    <name type="synonym">Gossypium nanking</name>
    <dbReference type="NCBI Taxonomy" id="29729"/>
    <lineage>
        <taxon>Eukaryota</taxon>
        <taxon>Viridiplantae</taxon>
        <taxon>Streptophyta</taxon>
        <taxon>Embryophyta</taxon>
        <taxon>Tracheophyta</taxon>
        <taxon>Spermatophyta</taxon>
        <taxon>Magnoliopsida</taxon>
        <taxon>eudicotyledons</taxon>
        <taxon>Gunneridae</taxon>
        <taxon>Pentapetalae</taxon>
        <taxon>rosids</taxon>
        <taxon>malvids</taxon>
        <taxon>Malvales</taxon>
        <taxon>Malvaceae</taxon>
        <taxon>Malvoideae</taxon>
        <taxon>Gossypium</taxon>
    </lineage>
</organism>
<protein>
    <submittedName>
        <fullName evidence="1">Uncharacterized protein</fullName>
    </submittedName>
</protein>
<proteinExistence type="predicted"/>
<gene>
    <name evidence="1" type="ORF">F383_26596</name>
</gene>
<reference evidence="2" key="1">
    <citation type="submission" date="2014-09" db="EMBL/GenBank/DDBJ databases">
        <authorList>
            <person name="Mudge J."/>
            <person name="Ramaraj T."/>
            <person name="Lindquist I.E."/>
            <person name="Bharti A.K."/>
            <person name="Sundararajan A."/>
            <person name="Cameron C.T."/>
            <person name="Woodward J.E."/>
            <person name="May G.D."/>
            <person name="Brubaker C."/>
            <person name="Broadhvest J."/>
            <person name="Wilkins T.A."/>
        </authorList>
    </citation>
    <scope>NUCLEOTIDE SEQUENCE</scope>
    <source>
        <strain evidence="2">cv. AKA8401</strain>
    </source>
</reference>
<dbReference type="EMBL" id="JRRC01363293">
    <property type="protein sequence ID" value="KHG03524.1"/>
    <property type="molecule type" value="Genomic_DNA"/>
</dbReference>
<name>A0A0B0MVJ1_GOSAR</name>
<dbReference type="Proteomes" id="UP000032142">
    <property type="component" value="Unassembled WGS sequence"/>
</dbReference>
<keyword evidence="2" id="KW-1185">Reference proteome</keyword>
<sequence length="23" mass="2600">MDQSTFVEQFPASSSVCILFLHL</sequence>
<dbReference type="AlphaFoldDB" id="A0A0B0MVJ1"/>
<evidence type="ECO:0000313" key="2">
    <source>
        <dbReference type="Proteomes" id="UP000032142"/>
    </source>
</evidence>
<comment type="caution">
    <text evidence="1">The sequence shown here is derived from an EMBL/GenBank/DDBJ whole genome shotgun (WGS) entry which is preliminary data.</text>
</comment>
<accession>A0A0B0MVJ1</accession>
<evidence type="ECO:0000313" key="1">
    <source>
        <dbReference type="EMBL" id="KHG03524.1"/>
    </source>
</evidence>